<keyword evidence="3" id="KW-1185">Reference proteome</keyword>
<evidence type="ECO:0000313" key="3">
    <source>
        <dbReference type="Proteomes" id="UP001419910"/>
    </source>
</evidence>
<comment type="caution">
    <text evidence="2">The sequence shown here is derived from an EMBL/GenBank/DDBJ whole genome shotgun (WGS) entry which is preliminary data.</text>
</comment>
<reference evidence="2 3" key="1">
    <citation type="submission" date="2024-05" db="EMBL/GenBank/DDBJ databases">
        <authorList>
            <person name="Liu Q."/>
            <person name="Xin Y.-H."/>
        </authorList>
    </citation>
    <scope>NUCLEOTIDE SEQUENCE [LARGE SCALE GENOMIC DNA]</scope>
    <source>
        <strain evidence="2 3">CGMCC 1.10181</strain>
    </source>
</reference>
<dbReference type="RefSeq" id="WP_343892529.1">
    <property type="nucleotide sequence ID" value="NZ_BAAAEH010000060.1"/>
</dbReference>
<keyword evidence="1" id="KW-0732">Signal</keyword>
<name>A0ABU9Y6X4_9SPHN</name>
<accession>A0ABU9Y6X4</accession>
<gene>
    <name evidence="2" type="ORF">ABC974_18005</name>
</gene>
<evidence type="ECO:0008006" key="4">
    <source>
        <dbReference type="Google" id="ProtNLM"/>
    </source>
</evidence>
<dbReference type="Proteomes" id="UP001419910">
    <property type="component" value="Unassembled WGS sequence"/>
</dbReference>
<evidence type="ECO:0000256" key="1">
    <source>
        <dbReference type="SAM" id="SignalP"/>
    </source>
</evidence>
<protein>
    <recommendedName>
        <fullName evidence="4">TrbI/VirB10 family protein</fullName>
    </recommendedName>
</protein>
<organism evidence="2 3">
    <name type="scientific">Sphingomonas oligophenolica</name>
    <dbReference type="NCBI Taxonomy" id="301154"/>
    <lineage>
        <taxon>Bacteria</taxon>
        <taxon>Pseudomonadati</taxon>
        <taxon>Pseudomonadota</taxon>
        <taxon>Alphaproteobacteria</taxon>
        <taxon>Sphingomonadales</taxon>
        <taxon>Sphingomonadaceae</taxon>
        <taxon>Sphingomonas</taxon>
    </lineage>
</organism>
<dbReference type="EMBL" id="JBDIME010000018">
    <property type="protein sequence ID" value="MEN2791534.1"/>
    <property type="molecule type" value="Genomic_DNA"/>
</dbReference>
<feature type="chain" id="PRO_5047457395" description="TrbI/VirB10 family protein" evidence="1">
    <location>
        <begin position="23"/>
        <end position="200"/>
    </location>
</feature>
<sequence length="200" mass="20247">MKLMYRAASAALVLACAGQAAAAGQTTAPAVTTAAAPVPVGAPVVGVARPEATPGAVLPSNTELLLRLNSEVNSKKIKVGQRFDLTVANDVMLGTVIVIPRGTPAVGEVTYRTGKGAFGKSAKIEVDMRSIQLGGQIIPITGHYREEGNGNTGAAVGAVVAVGVFGAFVTGHSAILQQGREFKAFTTAVIPVVMPATPTS</sequence>
<evidence type="ECO:0000313" key="2">
    <source>
        <dbReference type="EMBL" id="MEN2791534.1"/>
    </source>
</evidence>
<proteinExistence type="predicted"/>
<feature type="signal peptide" evidence="1">
    <location>
        <begin position="1"/>
        <end position="22"/>
    </location>
</feature>